<evidence type="ECO:0000259" key="1">
    <source>
        <dbReference type="Pfam" id="PF03190"/>
    </source>
</evidence>
<dbReference type="Gene3D" id="3.40.30.10">
    <property type="entry name" value="Glutaredoxin"/>
    <property type="match status" value="1"/>
</dbReference>
<protein>
    <recommendedName>
        <fullName evidence="1">Spermatogenesis-associated protein 20-like TRX domain-containing protein</fullName>
    </recommendedName>
</protein>
<dbReference type="EMBL" id="VNHY01000003">
    <property type="protein sequence ID" value="TYP92578.1"/>
    <property type="molecule type" value="Genomic_DNA"/>
</dbReference>
<dbReference type="PANTHER" id="PTHR42899">
    <property type="entry name" value="SPERMATOGENESIS-ASSOCIATED PROTEIN 20"/>
    <property type="match status" value="1"/>
</dbReference>
<name>A0A5D3YKZ4_9BACT</name>
<accession>A0A5D3YKZ4</accession>
<dbReference type="InterPro" id="IPR008928">
    <property type="entry name" value="6-hairpin_glycosidase_sf"/>
</dbReference>
<dbReference type="CDD" id="cd02955">
    <property type="entry name" value="SSP411"/>
    <property type="match status" value="1"/>
</dbReference>
<dbReference type="InterPro" id="IPR004879">
    <property type="entry name" value="Ssp411-like_TRX"/>
</dbReference>
<dbReference type="RefSeq" id="WP_148899274.1">
    <property type="nucleotide sequence ID" value="NZ_VNHY01000003.1"/>
</dbReference>
<dbReference type="InterPro" id="IPR024705">
    <property type="entry name" value="Ssp411"/>
</dbReference>
<dbReference type="SUPFAM" id="SSF52833">
    <property type="entry name" value="Thioredoxin-like"/>
    <property type="match status" value="1"/>
</dbReference>
<dbReference type="Proteomes" id="UP000324595">
    <property type="component" value="Unassembled WGS sequence"/>
</dbReference>
<keyword evidence="3" id="KW-1185">Reference proteome</keyword>
<evidence type="ECO:0000313" key="2">
    <source>
        <dbReference type="EMBL" id="TYP92578.1"/>
    </source>
</evidence>
<dbReference type="GO" id="GO:0004553">
    <property type="term" value="F:hydrolase activity, hydrolyzing O-glycosyl compounds"/>
    <property type="evidence" value="ECO:0007669"/>
    <property type="project" value="InterPro"/>
</dbReference>
<dbReference type="Pfam" id="PF03190">
    <property type="entry name" value="Thioredox_DsbH"/>
    <property type="match status" value="1"/>
</dbReference>
<reference evidence="2 3" key="1">
    <citation type="submission" date="2019-07" db="EMBL/GenBank/DDBJ databases">
        <title>Genomic Encyclopedia of Archaeal and Bacterial Type Strains, Phase II (KMG-II): from individual species to whole genera.</title>
        <authorList>
            <person name="Goeker M."/>
        </authorList>
    </citation>
    <scope>NUCLEOTIDE SEQUENCE [LARGE SCALE GENOMIC DNA]</scope>
    <source>
        <strain evidence="2 3">DSM 21935</strain>
    </source>
</reference>
<sequence length="701" mass="80434">MSESNYNPDNNLSEASSPYLLQHADNPVNWYPWGDKAFEKARREDKPVMVSIGYATCHWCHVMAHESFEDEEIARLMNEAFVNIKVDREERPDIDNTYMLVCQMMTGSGGWPLNVFLTPDKKPFYAATYIPKVGRHGRPGMHELVPWISKLWENEREKIAASSDKIITAFQKSTSFESGDQLGDDILQEAYNKYEQQFDSTHGGFSSSPKFPSPHNLMLLLRYAKQHPASNALQMVEKTLTEMRRGGIFDHIGKGFHRYSTDQQWLLPHFEKMLYDQAMLMIAYTEAWQMTNNDLFKQTANEIADYVFRKMQDDNGGFYSAEDADSEGEEGKFYVWEISEIRELLPTAEAELIIEVFNLTEEGNYKDESTGRHTGKNILHLQKSLATLANERNMSTEKLRTTLEGIRQKLLQARQQRVHPLLDDKILTDWNGLMIAALAKAGRNFSNQKYIEQAQACWQFIASQMLTEDNQLKHRYRNGDVAISAHADDYSFLIWGLIELYQTTFNSKYLQEAVSLQQQFNNSFWDSDDGGFYFTSEEGEELLGRKKEIHDSAIPSSNSVAMMNLLRLGRMTGNTDWEQMADQINKLFSSSIQQAPTGFGFALQGVNFSTSNPKEVIIAGDQNHPQTKEMLHQLRDLFLPNTVILLADPNDNNINNLIPFLDDFGMQNNKPTAYVCQNYSCELPTNDLEKMLELIKKQDNH</sequence>
<dbReference type="GO" id="GO:0000272">
    <property type="term" value="P:polysaccharide catabolic process"/>
    <property type="evidence" value="ECO:0007669"/>
    <property type="project" value="UniProtKB-KW"/>
</dbReference>
<gene>
    <name evidence="2" type="ORF">LX73_1940</name>
</gene>
<dbReference type="AlphaFoldDB" id="A0A5D3YKZ4"/>
<dbReference type="Gene3D" id="1.50.10.10">
    <property type="match status" value="1"/>
</dbReference>
<dbReference type="InterPro" id="IPR012341">
    <property type="entry name" value="6hp_glycosidase-like_sf"/>
</dbReference>
<comment type="caution">
    <text evidence="2">The sequence shown here is derived from an EMBL/GenBank/DDBJ whole genome shotgun (WGS) entry which is preliminary data.</text>
</comment>
<dbReference type="OrthoDB" id="9762614at2"/>
<evidence type="ECO:0000313" key="3">
    <source>
        <dbReference type="Proteomes" id="UP000324595"/>
    </source>
</evidence>
<dbReference type="InterPro" id="IPR036249">
    <property type="entry name" value="Thioredoxin-like_sf"/>
</dbReference>
<organism evidence="2 3">
    <name type="scientific">Fodinibius salinus</name>
    <dbReference type="NCBI Taxonomy" id="860790"/>
    <lineage>
        <taxon>Bacteria</taxon>
        <taxon>Pseudomonadati</taxon>
        <taxon>Balneolota</taxon>
        <taxon>Balneolia</taxon>
        <taxon>Balneolales</taxon>
        <taxon>Balneolaceae</taxon>
        <taxon>Fodinibius</taxon>
    </lineage>
</organism>
<feature type="domain" description="Spermatogenesis-associated protein 20-like TRX" evidence="1">
    <location>
        <begin position="10"/>
        <end position="170"/>
    </location>
</feature>
<proteinExistence type="predicted"/>
<dbReference type="PANTHER" id="PTHR42899:SF1">
    <property type="entry name" value="SPERMATOGENESIS-ASSOCIATED PROTEIN 20"/>
    <property type="match status" value="1"/>
</dbReference>
<dbReference type="PIRSF" id="PIRSF006402">
    <property type="entry name" value="UCP006402_thioredoxin"/>
    <property type="match status" value="1"/>
</dbReference>
<dbReference type="SUPFAM" id="SSF48208">
    <property type="entry name" value="Six-hairpin glycosidases"/>
    <property type="match status" value="1"/>
</dbReference>